<keyword evidence="1" id="KW-0812">Transmembrane</keyword>
<accession>A0A5N6ENG5</accession>
<evidence type="ECO:0000313" key="2">
    <source>
        <dbReference type="EMBL" id="KAB8218565.1"/>
    </source>
</evidence>
<evidence type="ECO:0000313" key="3">
    <source>
        <dbReference type="Proteomes" id="UP000326799"/>
    </source>
</evidence>
<dbReference type="InterPro" id="IPR008949">
    <property type="entry name" value="Isoprenoid_synthase_dom_sf"/>
</dbReference>
<organism evidence="2 3">
    <name type="scientific">Aspergillus novoparasiticus</name>
    <dbReference type="NCBI Taxonomy" id="986946"/>
    <lineage>
        <taxon>Eukaryota</taxon>
        <taxon>Fungi</taxon>
        <taxon>Dikarya</taxon>
        <taxon>Ascomycota</taxon>
        <taxon>Pezizomycotina</taxon>
        <taxon>Eurotiomycetes</taxon>
        <taxon>Eurotiomycetidae</taxon>
        <taxon>Eurotiales</taxon>
        <taxon>Aspergillaceae</taxon>
        <taxon>Aspergillus</taxon>
        <taxon>Aspergillus subgen. Circumdati</taxon>
    </lineage>
</organism>
<keyword evidence="3" id="KW-1185">Reference proteome</keyword>
<protein>
    <submittedName>
        <fullName evidence="2">Uncharacterized protein</fullName>
    </submittedName>
</protein>
<name>A0A5N6ENG5_9EURO</name>
<reference evidence="2 3" key="1">
    <citation type="submission" date="2019-04" db="EMBL/GenBank/DDBJ databases">
        <title>Fungal friends and foes A comparative genomics study of 23 Aspergillus species from section Flavi.</title>
        <authorList>
            <consortium name="DOE Joint Genome Institute"/>
            <person name="Kjaerbolling I."/>
            <person name="Vesth T.C."/>
            <person name="Frisvad J.C."/>
            <person name="Nybo J.L."/>
            <person name="Theobald S."/>
            <person name="Kildgaard S."/>
            <person name="Petersen T.I."/>
            <person name="Kuo A."/>
            <person name="Sato A."/>
            <person name="Lyhne E.K."/>
            <person name="Kogle M.E."/>
            <person name="Wiebenga A."/>
            <person name="Kun R.S."/>
            <person name="Lubbers R.J."/>
            <person name="Makela M.R."/>
            <person name="Barry K."/>
            <person name="Chovatia M."/>
            <person name="Clum A."/>
            <person name="Daum C."/>
            <person name="Haridas S."/>
            <person name="He G."/>
            <person name="LaButti K."/>
            <person name="Lipzen A."/>
            <person name="Mondo S."/>
            <person name="Pangilinan J."/>
            <person name="Riley R."/>
            <person name="Salamov A."/>
            <person name="Simmons B.A."/>
            <person name="Magnuson J.K."/>
            <person name="Henrissat B."/>
            <person name="Mortensen U.H."/>
            <person name="Larsen T.O."/>
            <person name="De vries R.P."/>
            <person name="Grigoriev I.V."/>
            <person name="Machida M."/>
            <person name="Baker S.E."/>
            <person name="Andersen M.R."/>
        </authorList>
    </citation>
    <scope>NUCLEOTIDE SEQUENCE [LARGE SCALE GENOMIC DNA]</scope>
    <source>
        <strain evidence="2 3">CBS 126849</strain>
    </source>
</reference>
<dbReference type="EMBL" id="ML733448">
    <property type="protein sequence ID" value="KAB8218565.1"/>
    <property type="molecule type" value="Genomic_DNA"/>
</dbReference>
<dbReference type="Proteomes" id="UP000326799">
    <property type="component" value="Unassembled WGS sequence"/>
</dbReference>
<sequence>MHLQSLANYLRLAYKYYDPLVGNLIFTSFFNLLTSTALAAREEVKAITISPSQGGQGFPWYIREKDGAGEAFTWFTFPKSHCPKLDVPIEATLDMTRFLCLVNDIFHSTKNRIMVNWIITYTGSLIPKRRTLYQF</sequence>
<dbReference type="AlphaFoldDB" id="A0A5N6ENG5"/>
<evidence type="ECO:0000256" key="1">
    <source>
        <dbReference type="SAM" id="Phobius"/>
    </source>
</evidence>
<keyword evidence="1" id="KW-1133">Transmembrane helix</keyword>
<dbReference type="Gene3D" id="1.10.600.10">
    <property type="entry name" value="Farnesyl Diphosphate Synthase"/>
    <property type="match status" value="1"/>
</dbReference>
<feature type="transmembrane region" description="Helical" evidence="1">
    <location>
        <begin position="20"/>
        <end position="40"/>
    </location>
</feature>
<keyword evidence="1" id="KW-0472">Membrane</keyword>
<gene>
    <name evidence="2" type="ORF">BDV33DRAFT_175253</name>
</gene>
<proteinExistence type="predicted"/>